<feature type="domain" description="ParB C-terminal dimerisation" evidence="3">
    <location>
        <begin position="119"/>
        <end position="164"/>
    </location>
</feature>
<dbReference type="InterPro" id="IPR050336">
    <property type="entry name" value="Chromosome_partition/occlusion"/>
</dbReference>
<dbReference type="GO" id="GO:0005694">
    <property type="term" value="C:chromosome"/>
    <property type="evidence" value="ECO:0007669"/>
    <property type="project" value="TreeGrafter"/>
</dbReference>
<dbReference type="Pfam" id="PF17762">
    <property type="entry name" value="HTH_ParB"/>
    <property type="match status" value="1"/>
</dbReference>
<proteinExistence type="predicted"/>
<dbReference type="GO" id="GO:0007059">
    <property type="term" value="P:chromosome segregation"/>
    <property type="evidence" value="ECO:0007669"/>
    <property type="project" value="TreeGrafter"/>
</dbReference>
<dbReference type="OrthoDB" id="9802051at2"/>
<dbReference type="EMBL" id="ARXV01000018">
    <property type="protein sequence ID" value="KGD63392.1"/>
    <property type="molecule type" value="Genomic_DNA"/>
</dbReference>
<dbReference type="PATRIC" id="fig|1177154.3.peg.3398"/>
<evidence type="ECO:0000256" key="1">
    <source>
        <dbReference type="ARBA" id="ARBA00023125"/>
    </source>
</evidence>
<dbReference type="Pfam" id="PF23552">
    <property type="entry name" value="ParB_C"/>
    <property type="match status" value="1"/>
</dbReference>
<dbReference type="PANTHER" id="PTHR33375:SF1">
    <property type="entry name" value="CHROMOSOME-PARTITIONING PROTEIN PARB-RELATED"/>
    <property type="match status" value="1"/>
</dbReference>
<dbReference type="AlphaFoldDB" id="A0A095SFQ9"/>
<dbReference type="GO" id="GO:0003677">
    <property type="term" value="F:DNA binding"/>
    <property type="evidence" value="ECO:0007669"/>
    <property type="project" value="UniProtKB-KW"/>
</dbReference>
<dbReference type="InterPro" id="IPR041468">
    <property type="entry name" value="HTH_ParB/Spo0J"/>
</dbReference>
<dbReference type="RefSeq" id="WP_035234724.1">
    <property type="nucleotide sequence ID" value="NZ_ARXV01000018.1"/>
</dbReference>
<dbReference type="GO" id="GO:0045881">
    <property type="term" value="P:positive regulation of sporulation resulting in formation of a cellular spore"/>
    <property type="evidence" value="ECO:0007669"/>
    <property type="project" value="TreeGrafter"/>
</dbReference>
<evidence type="ECO:0000259" key="3">
    <source>
        <dbReference type="Pfam" id="PF23552"/>
    </source>
</evidence>
<dbReference type="Proteomes" id="UP000029444">
    <property type="component" value="Unassembled WGS sequence"/>
</dbReference>
<name>A0A095SFQ9_9GAMM</name>
<dbReference type="STRING" id="1177154.Y5S_03378"/>
<evidence type="ECO:0000259" key="2">
    <source>
        <dbReference type="Pfam" id="PF17762"/>
    </source>
</evidence>
<dbReference type="Gene3D" id="1.10.10.2830">
    <property type="match status" value="1"/>
</dbReference>
<sequence length="171" mass="19746">MDQQEFKTLPVIKRIEEVELRRDLGESSAEIKEALGLTRYELSHLNRLSKKLCPEARKLIKRNNLSEGHARALVRLPQKAQEDILRDSLHRKWSVRKLEQRVRDYIAGREPTPDASYYEQLATHISDTIGHPVQVRPDKTNTSKGKIVITYLGLDAFDSVMERMNVKIGDE</sequence>
<organism evidence="4 5">
    <name type="scientific">Alcanivorax nanhaiticus</name>
    <dbReference type="NCBI Taxonomy" id="1177154"/>
    <lineage>
        <taxon>Bacteria</taxon>
        <taxon>Pseudomonadati</taxon>
        <taxon>Pseudomonadota</taxon>
        <taxon>Gammaproteobacteria</taxon>
        <taxon>Oceanospirillales</taxon>
        <taxon>Alcanivoracaceae</taxon>
        <taxon>Alcanivorax</taxon>
    </lineage>
</organism>
<feature type="domain" description="ParB/Spo0J HTH" evidence="2">
    <location>
        <begin position="24"/>
        <end position="104"/>
    </location>
</feature>
<keyword evidence="1" id="KW-0238">DNA-binding</keyword>
<comment type="caution">
    <text evidence="4">The sequence shown here is derived from an EMBL/GenBank/DDBJ whole genome shotgun (WGS) entry which is preliminary data.</text>
</comment>
<accession>A0A095SFQ9</accession>
<gene>
    <name evidence="4" type="ORF">Y5S_03378</name>
</gene>
<dbReference type="PANTHER" id="PTHR33375">
    <property type="entry name" value="CHROMOSOME-PARTITIONING PROTEIN PARB-RELATED"/>
    <property type="match status" value="1"/>
</dbReference>
<evidence type="ECO:0000313" key="5">
    <source>
        <dbReference type="Proteomes" id="UP000029444"/>
    </source>
</evidence>
<evidence type="ECO:0000313" key="4">
    <source>
        <dbReference type="EMBL" id="KGD63392.1"/>
    </source>
</evidence>
<dbReference type="SUPFAM" id="SSF109709">
    <property type="entry name" value="KorB DNA-binding domain-like"/>
    <property type="match status" value="1"/>
</dbReference>
<keyword evidence="5" id="KW-1185">Reference proteome</keyword>
<dbReference type="eggNOG" id="COG1475">
    <property type="taxonomic scope" value="Bacteria"/>
</dbReference>
<dbReference type="InterPro" id="IPR057240">
    <property type="entry name" value="ParB_dimer_C"/>
</dbReference>
<protein>
    <submittedName>
        <fullName evidence="4">Chromosome partitioning protein</fullName>
    </submittedName>
</protein>
<reference evidence="4 5" key="1">
    <citation type="submission" date="2012-09" db="EMBL/GenBank/DDBJ databases">
        <title>Genome Sequence of alkane-degrading Bacterium Alcanivorax sp. 19-m-6.</title>
        <authorList>
            <person name="Lai Q."/>
            <person name="Shao Z."/>
        </authorList>
    </citation>
    <scope>NUCLEOTIDE SEQUENCE [LARGE SCALE GENOMIC DNA]</scope>
    <source>
        <strain evidence="4 5">19-m-6</strain>
    </source>
</reference>